<dbReference type="Proteomes" id="UP000660339">
    <property type="component" value="Unassembled WGS sequence"/>
</dbReference>
<reference evidence="2" key="1">
    <citation type="submission" date="2021-01" db="EMBL/GenBank/DDBJ databases">
        <title>Whole genome shotgun sequence of Catellatospora methionotrophica NBRC 14553.</title>
        <authorList>
            <person name="Komaki H."/>
            <person name="Tamura T."/>
        </authorList>
    </citation>
    <scope>NUCLEOTIDE SEQUENCE</scope>
    <source>
        <strain evidence="2">NBRC 14553</strain>
    </source>
</reference>
<dbReference type="InterPro" id="IPR011009">
    <property type="entry name" value="Kinase-like_dom_sf"/>
</dbReference>
<comment type="caution">
    <text evidence="2">The sequence shown here is derived from an EMBL/GenBank/DDBJ whole genome shotgun (WGS) entry which is preliminary data.</text>
</comment>
<feature type="domain" description="Aminoglycoside phosphotransferase" evidence="1">
    <location>
        <begin position="22"/>
        <end position="237"/>
    </location>
</feature>
<dbReference type="AlphaFoldDB" id="A0A8J3LBS6"/>
<evidence type="ECO:0000313" key="2">
    <source>
        <dbReference type="EMBL" id="GIG11725.1"/>
    </source>
</evidence>
<accession>A0A8J3LBS6</accession>
<protein>
    <recommendedName>
        <fullName evidence="1">Aminoglycoside phosphotransferase domain-containing protein</fullName>
    </recommendedName>
</protein>
<dbReference type="Pfam" id="PF01636">
    <property type="entry name" value="APH"/>
    <property type="match status" value="1"/>
</dbReference>
<dbReference type="Gene3D" id="3.90.1200.10">
    <property type="match status" value="1"/>
</dbReference>
<evidence type="ECO:0000259" key="1">
    <source>
        <dbReference type="Pfam" id="PF01636"/>
    </source>
</evidence>
<keyword evidence="3" id="KW-1185">Reference proteome</keyword>
<name>A0A8J3LBS6_9ACTN</name>
<proteinExistence type="predicted"/>
<dbReference type="SUPFAM" id="SSF56112">
    <property type="entry name" value="Protein kinase-like (PK-like)"/>
    <property type="match status" value="1"/>
</dbReference>
<dbReference type="EMBL" id="BONJ01000001">
    <property type="protein sequence ID" value="GIG11725.1"/>
    <property type="molecule type" value="Genomic_DNA"/>
</dbReference>
<sequence length="302" mass="32513">MIDSDRLSGLIADHWGLVDVRVEVHNGGMNSSTWWIDHDGRRDVAKHVPGWNRDQFVGGLTVASHVQRAGIPAGAPILTASGRLAVETADGPVALLQYVPGAGPPDDESGLRVIGETLGRVHVAVRDIRVAGAEQFHWVDPNAAHLDHAPAWVKPGVVKALTMLDALDPKSLTCGMLHTDPAPGAFLVDPATGDVGLIDWSVAMHGPLLYDLASAVMYAGGKVAAQSLLAGYVRTGALGEDEIERGLDVFHRFRWAVQADYFAKRIATRDMTGIEDARENEMGMLAAREFLVEPIPRRSPSY</sequence>
<gene>
    <name evidence="2" type="ORF">Cme02nite_00570</name>
</gene>
<dbReference type="RefSeq" id="WP_166380661.1">
    <property type="nucleotide sequence ID" value="NZ_BAAATT010000011.1"/>
</dbReference>
<evidence type="ECO:0000313" key="3">
    <source>
        <dbReference type="Proteomes" id="UP000660339"/>
    </source>
</evidence>
<organism evidence="2 3">
    <name type="scientific">Catellatospora methionotrophica</name>
    <dbReference type="NCBI Taxonomy" id="121620"/>
    <lineage>
        <taxon>Bacteria</taxon>
        <taxon>Bacillati</taxon>
        <taxon>Actinomycetota</taxon>
        <taxon>Actinomycetes</taxon>
        <taxon>Micromonosporales</taxon>
        <taxon>Micromonosporaceae</taxon>
        <taxon>Catellatospora</taxon>
    </lineage>
</organism>
<dbReference type="InterPro" id="IPR002575">
    <property type="entry name" value="Aminoglycoside_PTrfase"/>
</dbReference>